<sequence>MSGSATELRQVNKRASPAPMDLSSESDSILMERIQSSSSSELIDESSIEEKILEKLDIFLQKLESKIESFENYFSNNPSLKQKQSHSNFYKALTLIKDTAIKNQNRSFHPLSQILDNCYGNLFNESTSTSTTSTTTTSTTEDVSSSFSSYKKLLAGLQFLDEKIDQFETTFNIPCNSNDKLKQLKDTLYNYEKAMVAGTHRLLHFYELPFQWRENKYIIHGYRFNATHKSALKSICECHNETANIWTHLLGALLLIYMMNFQYPNTTTYANSTSLDHMVVYFFFLASIKCLLSSVIWHTYTCIGKLYLRQRFACIDYTGITVLITASIITTEHIALYDSPILRIGYMSFSTIAGIIGVFFTWSEFFDKPESRPVRILFFVSLSALGIAAFFTVMFYNGLSYSLTLYSPLLISFMYYWIGVVFYGCLIPEKWRSDVIIDDIEISDNAIMELDSKGLLESYLEKTPEYTEFNGNFKSLYWVDFIFSSHHIWHIFVLLGVIGHYNAILKMFDVIQNKV</sequence>
<feature type="transmembrane region" description="Helical" evidence="7">
    <location>
        <begin position="374"/>
        <end position="399"/>
    </location>
</feature>
<evidence type="ECO:0000313" key="9">
    <source>
        <dbReference type="Proteomes" id="UP000094801"/>
    </source>
</evidence>
<evidence type="ECO:0000256" key="6">
    <source>
        <dbReference type="SAM" id="MobiDB-lite"/>
    </source>
</evidence>
<dbReference type="GO" id="GO:0046872">
    <property type="term" value="F:metal ion binding"/>
    <property type="evidence" value="ECO:0007669"/>
    <property type="project" value="UniProtKB-KW"/>
</dbReference>
<dbReference type="STRING" id="983967.A0A1E4SU02"/>
<evidence type="ECO:0008006" key="10">
    <source>
        <dbReference type="Google" id="ProtNLM"/>
    </source>
</evidence>
<evidence type="ECO:0000256" key="2">
    <source>
        <dbReference type="ARBA" id="ARBA00022692"/>
    </source>
</evidence>
<dbReference type="GO" id="GO:0038023">
    <property type="term" value="F:signaling receptor activity"/>
    <property type="evidence" value="ECO:0007669"/>
    <property type="project" value="TreeGrafter"/>
</dbReference>
<proteinExistence type="predicted"/>
<evidence type="ECO:0000256" key="7">
    <source>
        <dbReference type="SAM" id="Phobius"/>
    </source>
</evidence>
<dbReference type="InterPro" id="IPR004254">
    <property type="entry name" value="AdipoR/HlyIII-related"/>
</dbReference>
<feature type="transmembrane region" description="Helical" evidence="7">
    <location>
        <begin position="405"/>
        <end position="426"/>
    </location>
</feature>
<feature type="transmembrane region" description="Helical" evidence="7">
    <location>
        <begin position="312"/>
        <end position="329"/>
    </location>
</feature>
<name>A0A1E4SU02_9ASCO</name>
<dbReference type="GO" id="GO:0006882">
    <property type="term" value="P:intracellular zinc ion homeostasis"/>
    <property type="evidence" value="ECO:0007669"/>
    <property type="project" value="TreeGrafter"/>
</dbReference>
<evidence type="ECO:0000256" key="3">
    <source>
        <dbReference type="ARBA" id="ARBA00022989"/>
    </source>
</evidence>
<dbReference type="PANTHER" id="PTHR20855">
    <property type="entry name" value="ADIPOR/PROGESTIN RECEPTOR-RELATED"/>
    <property type="match status" value="1"/>
</dbReference>
<dbReference type="Proteomes" id="UP000094801">
    <property type="component" value="Unassembled WGS sequence"/>
</dbReference>
<evidence type="ECO:0000256" key="4">
    <source>
        <dbReference type="ARBA" id="ARBA00023136"/>
    </source>
</evidence>
<keyword evidence="5" id="KW-0862">Zinc</keyword>
<evidence type="ECO:0000256" key="1">
    <source>
        <dbReference type="ARBA" id="ARBA00004141"/>
    </source>
</evidence>
<feature type="transmembrane region" description="Helical" evidence="7">
    <location>
        <begin position="279"/>
        <end position="300"/>
    </location>
</feature>
<dbReference type="PANTHER" id="PTHR20855:SF97">
    <property type="entry name" value="ADIPOR-LIKE RECEPTOR IZH3-RELATED"/>
    <property type="match status" value="1"/>
</dbReference>
<organism evidence="8 9">
    <name type="scientific">[Candida] arabinofermentans NRRL YB-2248</name>
    <dbReference type="NCBI Taxonomy" id="983967"/>
    <lineage>
        <taxon>Eukaryota</taxon>
        <taxon>Fungi</taxon>
        <taxon>Dikarya</taxon>
        <taxon>Ascomycota</taxon>
        <taxon>Saccharomycotina</taxon>
        <taxon>Pichiomycetes</taxon>
        <taxon>Pichiales</taxon>
        <taxon>Pichiaceae</taxon>
        <taxon>Ogataea</taxon>
        <taxon>Ogataea/Candida clade</taxon>
    </lineage>
</organism>
<evidence type="ECO:0000256" key="5">
    <source>
        <dbReference type="PIRSR" id="PIRSR604254-1"/>
    </source>
</evidence>
<feature type="transmembrane region" description="Helical" evidence="7">
    <location>
        <begin position="341"/>
        <end position="362"/>
    </location>
</feature>
<keyword evidence="5" id="KW-0479">Metal-binding</keyword>
<comment type="subcellular location">
    <subcellularLocation>
        <location evidence="1">Membrane</location>
        <topology evidence="1">Multi-pass membrane protein</topology>
    </subcellularLocation>
</comment>
<accession>A0A1E4SU02</accession>
<reference evidence="9" key="1">
    <citation type="submission" date="2016-04" db="EMBL/GenBank/DDBJ databases">
        <title>Comparative genomics of biotechnologically important yeasts.</title>
        <authorList>
            <consortium name="DOE Joint Genome Institute"/>
            <person name="Riley R."/>
            <person name="Haridas S."/>
            <person name="Wolfe K.H."/>
            <person name="Lopes M.R."/>
            <person name="Hittinger C.T."/>
            <person name="Goker M."/>
            <person name="Salamov A."/>
            <person name="Wisecaver J."/>
            <person name="Long T.M."/>
            <person name="Aerts A.L."/>
            <person name="Barry K."/>
            <person name="Choi C."/>
            <person name="Clum A."/>
            <person name="Coughlan A.Y."/>
            <person name="Deshpande S."/>
            <person name="Douglass A.P."/>
            <person name="Hanson S.J."/>
            <person name="Klenk H.-P."/>
            <person name="Labutti K."/>
            <person name="Lapidus A."/>
            <person name="Lindquist E."/>
            <person name="Lipzen A."/>
            <person name="Meier-Kolthoff J.P."/>
            <person name="Ohm R.A."/>
            <person name="Otillar R.P."/>
            <person name="Pangilinan J."/>
            <person name="Peng Y."/>
            <person name="Rokas A."/>
            <person name="Rosa C.A."/>
            <person name="Scheuner C."/>
            <person name="Sibirny A.A."/>
            <person name="Slot J.C."/>
            <person name="Stielow J.B."/>
            <person name="Sun H."/>
            <person name="Kurtzman C.P."/>
            <person name="Blackwell M."/>
            <person name="Grigoriev I.V."/>
            <person name="Jeffries T.W."/>
        </authorList>
    </citation>
    <scope>NUCLEOTIDE SEQUENCE [LARGE SCALE GENOMIC DNA]</scope>
    <source>
        <strain evidence="9">NRRL YB-2248</strain>
    </source>
</reference>
<keyword evidence="9" id="KW-1185">Reference proteome</keyword>
<dbReference type="AlphaFoldDB" id="A0A1E4SU02"/>
<dbReference type="Pfam" id="PF03006">
    <property type="entry name" value="HlyIII"/>
    <property type="match status" value="1"/>
</dbReference>
<keyword evidence="4 7" id="KW-0472">Membrane</keyword>
<dbReference type="EMBL" id="KV453870">
    <property type="protein sequence ID" value="ODV82984.1"/>
    <property type="molecule type" value="Genomic_DNA"/>
</dbReference>
<keyword evidence="3 7" id="KW-1133">Transmembrane helix</keyword>
<dbReference type="OrthoDB" id="5585746at2759"/>
<dbReference type="GO" id="GO:0016020">
    <property type="term" value="C:membrane"/>
    <property type="evidence" value="ECO:0007669"/>
    <property type="project" value="UniProtKB-SubCell"/>
</dbReference>
<feature type="transmembrane region" description="Helical" evidence="7">
    <location>
        <begin position="243"/>
        <end position="259"/>
    </location>
</feature>
<keyword evidence="2 7" id="KW-0812">Transmembrane</keyword>
<evidence type="ECO:0000313" key="8">
    <source>
        <dbReference type="EMBL" id="ODV82984.1"/>
    </source>
</evidence>
<feature type="binding site" evidence="5">
    <location>
        <position position="298"/>
    </location>
    <ligand>
        <name>Zn(2+)</name>
        <dbReference type="ChEBI" id="CHEBI:29105"/>
    </ligand>
</feature>
<feature type="region of interest" description="Disordered" evidence="6">
    <location>
        <begin position="1"/>
        <end position="26"/>
    </location>
</feature>
<protein>
    <recommendedName>
        <fullName evidence="10">ADIPOR-like receptor IZH3</fullName>
    </recommendedName>
</protein>
<gene>
    <name evidence="8" type="ORF">CANARDRAFT_30451</name>
</gene>